<keyword evidence="1" id="KW-0547">Nucleotide-binding</keyword>
<dbReference type="Gene3D" id="1.10.8.80">
    <property type="entry name" value="Magnesium chelatase subunit I, C-Terminal domain"/>
    <property type="match status" value="1"/>
</dbReference>
<evidence type="ECO:0000256" key="1">
    <source>
        <dbReference type="ARBA" id="ARBA00022741"/>
    </source>
</evidence>
<keyword evidence="2" id="KW-0067">ATP-binding</keyword>
<comment type="similarity">
    <text evidence="3">Belongs to the MoxR family.</text>
</comment>
<dbReference type="GO" id="GO:0005524">
    <property type="term" value="F:ATP binding"/>
    <property type="evidence" value="ECO:0007669"/>
    <property type="project" value="UniProtKB-KW"/>
</dbReference>
<dbReference type="EMBL" id="CP061813">
    <property type="protein sequence ID" value="QOD61344.1"/>
    <property type="molecule type" value="Genomic_DNA"/>
</dbReference>
<evidence type="ECO:0000256" key="2">
    <source>
        <dbReference type="ARBA" id="ARBA00022840"/>
    </source>
</evidence>
<evidence type="ECO:0000313" key="6">
    <source>
        <dbReference type="EMBL" id="QOD61344.1"/>
    </source>
</evidence>
<evidence type="ECO:0000256" key="3">
    <source>
        <dbReference type="ARBA" id="ARBA00061607"/>
    </source>
</evidence>
<dbReference type="Proteomes" id="UP000516764">
    <property type="component" value="Chromosome"/>
</dbReference>
<dbReference type="InterPro" id="IPR041628">
    <property type="entry name" value="ChlI/MoxR_AAA_lid"/>
</dbReference>
<dbReference type="PANTHER" id="PTHR42759">
    <property type="entry name" value="MOXR FAMILY PROTEIN"/>
    <property type="match status" value="1"/>
</dbReference>
<name>A0A7L8AHE3_9FLAO</name>
<accession>A0A7L8AHE3</accession>
<dbReference type="FunFam" id="3.40.50.300:FF:000640">
    <property type="entry name" value="MoxR family ATPase"/>
    <property type="match status" value="1"/>
</dbReference>
<evidence type="ECO:0000313" key="7">
    <source>
        <dbReference type="Proteomes" id="UP000516764"/>
    </source>
</evidence>
<dbReference type="InterPro" id="IPR011703">
    <property type="entry name" value="ATPase_AAA-3"/>
</dbReference>
<dbReference type="Pfam" id="PF17863">
    <property type="entry name" value="AAA_lid_2"/>
    <property type="match status" value="1"/>
</dbReference>
<dbReference type="OrthoDB" id="9808397at2"/>
<keyword evidence="7" id="KW-1185">Reference proteome</keyword>
<dbReference type="InterPro" id="IPR027417">
    <property type="entry name" value="P-loop_NTPase"/>
</dbReference>
<dbReference type="KEGG" id="phal:H9I45_02540"/>
<evidence type="ECO:0000259" key="4">
    <source>
        <dbReference type="Pfam" id="PF07726"/>
    </source>
</evidence>
<dbReference type="CDD" id="cd00009">
    <property type="entry name" value="AAA"/>
    <property type="match status" value="1"/>
</dbReference>
<sequence length="334" mass="37596">METQNNEQTPDKIEFENRIDLKELQENVFLIKQQLKKVIVGQKDMLDLLLVALLSDGHVLIEGVPGVAKTITAKLLSKTIAVDFSRIQFTPDLMPSDILGTSVYNLQTTEFEFKKGPIFSNMILIDEINRAPAKTQAALFEVMEEKQVTIDGSTYKMDEPFIVLATQNPIEQEGTYRLPEAQLDRFLFKINVEYPNAAEEFEIILKEQALLNTTKISKIETVISASKIMEFRGLVNQITIEENLLKYIANIVVNTRSNSFLYLGASPRASIAILGASKAFAAIEGRDFVTPEDIKRAAIPVLQHRVIVTPEREMEGLTSKQIIEQIIEAVEIPR</sequence>
<dbReference type="AlphaFoldDB" id="A0A7L8AHE3"/>
<protein>
    <submittedName>
        <fullName evidence="6">MoxR family ATPase</fullName>
    </submittedName>
</protein>
<dbReference type="SUPFAM" id="SSF52540">
    <property type="entry name" value="P-loop containing nucleoside triphosphate hydrolases"/>
    <property type="match status" value="1"/>
</dbReference>
<proteinExistence type="inferred from homology"/>
<gene>
    <name evidence="6" type="ORF">H9I45_02540</name>
</gene>
<feature type="domain" description="ATPase AAA-3" evidence="4">
    <location>
        <begin position="58"/>
        <end position="188"/>
    </location>
</feature>
<reference evidence="6 7" key="1">
    <citation type="journal article" date="2016" name="Int. J. Syst. Evol. Microbiol.">
        <title>Polaribacter haliotis sp. nov., isolated from the gut of abalone Haliotis discus hannai.</title>
        <authorList>
            <person name="Kim Y.O."/>
            <person name="Park I.S."/>
            <person name="Park S."/>
            <person name="Nam B.H."/>
            <person name="Park J.M."/>
            <person name="Kim D.G."/>
            <person name="Yoon J.H."/>
        </authorList>
    </citation>
    <scope>NUCLEOTIDE SEQUENCE [LARGE SCALE GENOMIC DNA]</scope>
    <source>
        <strain evidence="6 7">KCTC 52418</strain>
    </source>
</reference>
<evidence type="ECO:0000259" key="5">
    <source>
        <dbReference type="Pfam" id="PF17863"/>
    </source>
</evidence>
<organism evidence="6 7">
    <name type="scientific">Polaribacter haliotis</name>
    <dbReference type="NCBI Taxonomy" id="1888915"/>
    <lineage>
        <taxon>Bacteria</taxon>
        <taxon>Pseudomonadati</taxon>
        <taxon>Bacteroidota</taxon>
        <taxon>Flavobacteriia</taxon>
        <taxon>Flavobacteriales</taxon>
        <taxon>Flavobacteriaceae</taxon>
    </lineage>
</organism>
<dbReference type="InterPro" id="IPR050764">
    <property type="entry name" value="CbbQ/NirQ/NorQ/GpvN"/>
</dbReference>
<feature type="domain" description="ChlI/MoxR AAA lid" evidence="5">
    <location>
        <begin position="255"/>
        <end position="326"/>
    </location>
</feature>
<dbReference type="PANTHER" id="PTHR42759:SF1">
    <property type="entry name" value="MAGNESIUM-CHELATASE SUBUNIT CHLD"/>
    <property type="match status" value="1"/>
</dbReference>
<dbReference type="Pfam" id="PF07726">
    <property type="entry name" value="AAA_3"/>
    <property type="match status" value="1"/>
</dbReference>
<dbReference type="RefSeq" id="WP_088353507.1">
    <property type="nucleotide sequence ID" value="NZ_CP061813.1"/>
</dbReference>
<dbReference type="Gene3D" id="3.40.50.300">
    <property type="entry name" value="P-loop containing nucleotide triphosphate hydrolases"/>
    <property type="match status" value="1"/>
</dbReference>
<dbReference type="GO" id="GO:0016887">
    <property type="term" value="F:ATP hydrolysis activity"/>
    <property type="evidence" value="ECO:0007669"/>
    <property type="project" value="InterPro"/>
</dbReference>
<dbReference type="PIRSF" id="PIRSF002849">
    <property type="entry name" value="AAA_ATPase_chaperone_MoxR_prd"/>
    <property type="match status" value="1"/>
</dbReference>